<dbReference type="Proteomes" id="UP000027138">
    <property type="component" value="Unassembled WGS sequence"/>
</dbReference>
<dbReference type="CDD" id="cd16100">
    <property type="entry name" value="ARID"/>
    <property type="match status" value="1"/>
</dbReference>
<dbReference type="CDD" id="cd00167">
    <property type="entry name" value="SANT"/>
    <property type="match status" value="1"/>
</dbReference>
<dbReference type="GO" id="GO:0003677">
    <property type="term" value="F:DNA binding"/>
    <property type="evidence" value="ECO:0007669"/>
    <property type="project" value="InterPro"/>
</dbReference>
<dbReference type="PANTHER" id="PTHR46410:SF1">
    <property type="entry name" value="AT-RICH INTERACTIVE DOMAIN-CONTAINING PROTEIN 1"/>
    <property type="match status" value="1"/>
</dbReference>
<evidence type="ECO:0000259" key="3">
    <source>
        <dbReference type="PROSITE" id="PS51011"/>
    </source>
</evidence>
<dbReference type="PANTHER" id="PTHR46410">
    <property type="entry name" value="AT-RICH INTERACTIVE DOMAIN-CONTAINING PROTEIN 2"/>
    <property type="match status" value="1"/>
</dbReference>
<dbReference type="InterPro" id="IPR036431">
    <property type="entry name" value="ARID_dom_sf"/>
</dbReference>
<reference evidence="5 6" key="1">
    <citation type="journal article" date="2014" name="PLoS ONE">
        <title>Global Analysis of Gene Expression Profiles in Physic Nut (Jatropha curcas L.) Seedlings Exposed to Salt Stress.</title>
        <authorList>
            <person name="Zhang L."/>
            <person name="Zhang C."/>
            <person name="Wu P."/>
            <person name="Chen Y."/>
            <person name="Li M."/>
            <person name="Jiang H."/>
            <person name="Wu G."/>
        </authorList>
    </citation>
    <scope>NUCLEOTIDE SEQUENCE [LARGE SCALE GENOMIC DNA]</scope>
    <source>
        <strain evidence="6">cv. GZQX0401</strain>
        <tissue evidence="5">Young leaves</tissue>
    </source>
</reference>
<protein>
    <recommendedName>
        <fullName evidence="7">ARID domain-containing protein</fullName>
    </recommendedName>
</protein>
<keyword evidence="1" id="KW-0539">Nucleus</keyword>
<dbReference type="OrthoDB" id="1938591at2759"/>
<feature type="domain" description="ELM2" evidence="4">
    <location>
        <begin position="445"/>
        <end position="568"/>
    </location>
</feature>
<dbReference type="InterPro" id="IPR000949">
    <property type="entry name" value="ELM2_dom"/>
</dbReference>
<dbReference type="AlphaFoldDB" id="A0A067K8K6"/>
<dbReference type="Gene3D" id="1.10.150.60">
    <property type="entry name" value="ARID DNA-binding domain"/>
    <property type="match status" value="1"/>
</dbReference>
<feature type="region of interest" description="Disordered" evidence="2">
    <location>
        <begin position="593"/>
        <end position="638"/>
    </location>
</feature>
<proteinExistence type="predicted"/>
<dbReference type="InterPro" id="IPR001606">
    <property type="entry name" value="ARID_dom"/>
</dbReference>
<accession>A0A067K8K6</accession>
<gene>
    <name evidence="5" type="ORF">JCGZ_14376</name>
</gene>
<dbReference type="SMART" id="SM00501">
    <property type="entry name" value="BRIGHT"/>
    <property type="match status" value="1"/>
</dbReference>
<name>A0A067K8K6_JATCU</name>
<dbReference type="PROSITE" id="PS51156">
    <property type="entry name" value="ELM2"/>
    <property type="match status" value="1"/>
</dbReference>
<dbReference type="EMBL" id="KK914782">
    <property type="protein sequence ID" value="KDP28605.1"/>
    <property type="molecule type" value="Genomic_DNA"/>
</dbReference>
<dbReference type="SMART" id="SM01014">
    <property type="entry name" value="ARID"/>
    <property type="match status" value="1"/>
</dbReference>
<organism evidence="5 6">
    <name type="scientific">Jatropha curcas</name>
    <name type="common">Barbados nut</name>
    <dbReference type="NCBI Taxonomy" id="180498"/>
    <lineage>
        <taxon>Eukaryota</taxon>
        <taxon>Viridiplantae</taxon>
        <taxon>Streptophyta</taxon>
        <taxon>Embryophyta</taxon>
        <taxon>Tracheophyta</taxon>
        <taxon>Spermatophyta</taxon>
        <taxon>Magnoliopsida</taxon>
        <taxon>eudicotyledons</taxon>
        <taxon>Gunneridae</taxon>
        <taxon>Pentapetalae</taxon>
        <taxon>rosids</taxon>
        <taxon>fabids</taxon>
        <taxon>Malpighiales</taxon>
        <taxon>Euphorbiaceae</taxon>
        <taxon>Crotonoideae</taxon>
        <taxon>Jatropheae</taxon>
        <taxon>Jatropha</taxon>
    </lineage>
</organism>
<evidence type="ECO:0000256" key="1">
    <source>
        <dbReference type="ARBA" id="ARBA00023242"/>
    </source>
</evidence>
<evidence type="ECO:0000259" key="4">
    <source>
        <dbReference type="PROSITE" id="PS51156"/>
    </source>
</evidence>
<dbReference type="Pfam" id="PF01388">
    <property type="entry name" value="ARID"/>
    <property type="match status" value="1"/>
</dbReference>
<evidence type="ECO:0000256" key="2">
    <source>
        <dbReference type="SAM" id="MobiDB-lite"/>
    </source>
</evidence>
<dbReference type="PROSITE" id="PS51011">
    <property type="entry name" value="ARID"/>
    <property type="match status" value="1"/>
</dbReference>
<dbReference type="STRING" id="180498.A0A067K8K6"/>
<dbReference type="SUPFAM" id="SSF46774">
    <property type="entry name" value="ARID-like"/>
    <property type="match status" value="1"/>
</dbReference>
<evidence type="ECO:0008006" key="7">
    <source>
        <dbReference type="Google" id="ProtNLM"/>
    </source>
</evidence>
<evidence type="ECO:0000313" key="6">
    <source>
        <dbReference type="Proteomes" id="UP000027138"/>
    </source>
</evidence>
<dbReference type="InterPro" id="IPR001005">
    <property type="entry name" value="SANT/Myb"/>
</dbReference>
<evidence type="ECO:0000313" key="5">
    <source>
        <dbReference type="EMBL" id="KDP28605.1"/>
    </source>
</evidence>
<dbReference type="SMART" id="SM01189">
    <property type="entry name" value="ELM2"/>
    <property type="match status" value="1"/>
</dbReference>
<feature type="domain" description="ARID" evidence="3">
    <location>
        <begin position="48"/>
        <end position="139"/>
    </location>
</feature>
<sequence length="638" mass="71311">MAGWSMIAGDRCALDSSKTPQKELHQEGFLDGLDPFSQLSRLTTDSDAKLRCQFDNCLKSLRKEICVLDSAFPPMLGDGQPVDLLKLFLLVREKGGYDVVSKNGLWSVVAQESGLGLNIASSVKLVYAKYLDTLEKCLERVVDDKNSKTKSSVSSPNVGGISMELRSEFKGLLSDIPEWKSVLNVSAEVDPNGDEKCIVDDEESVHIGTGKSGVDFVDVGKLGYNVAKSSAIDSFSDGDKKCKDDQENLRSNLTSLNAFDEDEVKSMVVEIEDDKKCENGDENDVIVLDSDAVKDSFSCLKRKRKSVCRVLNWITGVARNPCDPLVDSLPESSKWGSYGNEELWKQVLLAREALFLKGNVDSGAEQKNRKMHPCMYDDPVGSAYNFRERLKCTKKLLHGKTASQGEACSQLSSSTAETESDSCTKKICDGHSSTKYSVIDIPVEKPIPLGPDFQAEVPEWTGMVSQSDSKWVGTRVWPPEKIDNRLVIEREPIGKGRQDSCGCEVPKSTECVRFHSTEKRMRTRRELGIAFLHWKFDKMGEDVKLSWTEEEEKKFKAIVRLNPPSLDKCFWDEMFKFFPTRRREDLRRAHQNRFTPNNIDSDDDESECGLIANSSGHEAPKSPGSLLYSAKKPRKNAR</sequence>
<keyword evidence="6" id="KW-1185">Reference proteome</keyword>